<dbReference type="AlphaFoldDB" id="A0A1H1P2W3"/>
<dbReference type="InterPro" id="IPR011991">
    <property type="entry name" value="ArsR-like_HTH"/>
</dbReference>
<feature type="compositionally biased region" description="Gly residues" evidence="1">
    <location>
        <begin position="201"/>
        <end position="213"/>
    </location>
</feature>
<sequence>MRDVDVIEDPAAAVTALDPLRSRLLAELREPASASLLASRLGLPRQRINYHLRLLEQHGLVEAAGERAWGGLKERHLVATAAGYVVSPEALGAAASAPRSDATDADRMSAAYVVGLAARVVAEVGAMARNAVRRRTRLPVYGLDTAIRFGSPADRAAFAHELTTAVNRLVSKYHDERTPDGRWQRLTVTVHPVPKGVDPGVAGGAATEGGEAS</sequence>
<dbReference type="STRING" id="117157.SAMN04489717_1466"/>
<proteinExistence type="predicted"/>
<dbReference type="RefSeq" id="WP_092651781.1">
    <property type="nucleotide sequence ID" value="NZ_LT629732.1"/>
</dbReference>
<accession>A0A1H1P2W3</accession>
<dbReference type="OrthoDB" id="9788770at2"/>
<gene>
    <name evidence="2" type="ORF">SAMN04489717_1466</name>
</gene>
<feature type="region of interest" description="Disordered" evidence="1">
    <location>
        <begin position="194"/>
        <end position="213"/>
    </location>
</feature>
<dbReference type="EMBL" id="LT629732">
    <property type="protein sequence ID" value="SDS05532.1"/>
    <property type="molecule type" value="Genomic_DNA"/>
</dbReference>
<protein>
    <submittedName>
        <fullName evidence="2">Helix-turn-helix domain-containing protein</fullName>
    </submittedName>
</protein>
<dbReference type="Proteomes" id="UP000198983">
    <property type="component" value="Chromosome I"/>
</dbReference>
<dbReference type="Gene3D" id="1.10.10.10">
    <property type="entry name" value="Winged helix-like DNA-binding domain superfamily/Winged helix DNA-binding domain"/>
    <property type="match status" value="1"/>
</dbReference>
<dbReference type="Pfam" id="PF12840">
    <property type="entry name" value="HTH_20"/>
    <property type="match status" value="1"/>
</dbReference>
<name>A0A1H1P2W3_9ACTN</name>
<evidence type="ECO:0000313" key="3">
    <source>
        <dbReference type="Proteomes" id="UP000198983"/>
    </source>
</evidence>
<dbReference type="InterPro" id="IPR036390">
    <property type="entry name" value="WH_DNA-bd_sf"/>
</dbReference>
<evidence type="ECO:0000256" key="1">
    <source>
        <dbReference type="SAM" id="MobiDB-lite"/>
    </source>
</evidence>
<organism evidence="2 3">
    <name type="scientific">Actinopolymorpha singaporensis</name>
    <dbReference type="NCBI Taxonomy" id="117157"/>
    <lineage>
        <taxon>Bacteria</taxon>
        <taxon>Bacillati</taxon>
        <taxon>Actinomycetota</taxon>
        <taxon>Actinomycetes</taxon>
        <taxon>Propionibacteriales</taxon>
        <taxon>Actinopolymorphaceae</taxon>
        <taxon>Actinopolymorpha</taxon>
    </lineage>
</organism>
<dbReference type="SUPFAM" id="SSF46785">
    <property type="entry name" value="Winged helix' DNA-binding domain"/>
    <property type="match status" value="1"/>
</dbReference>
<reference evidence="2 3" key="1">
    <citation type="submission" date="2016-10" db="EMBL/GenBank/DDBJ databases">
        <authorList>
            <person name="de Groot N.N."/>
        </authorList>
    </citation>
    <scope>NUCLEOTIDE SEQUENCE [LARGE SCALE GENOMIC DNA]</scope>
    <source>
        <strain evidence="2 3">DSM 22024</strain>
    </source>
</reference>
<dbReference type="InterPro" id="IPR036388">
    <property type="entry name" value="WH-like_DNA-bd_sf"/>
</dbReference>
<evidence type="ECO:0000313" key="2">
    <source>
        <dbReference type="EMBL" id="SDS05532.1"/>
    </source>
</evidence>
<keyword evidence="3" id="KW-1185">Reference proteome</keyword>
<dbReference type="CDD" id="cd00090">
    <property type="entry name" value="HTH_ARSR"/>
    <property type="match status" value="1"/>
</dbReference>